<feature type="transmembrane region" description="Helical" evidence="7">
    <location>
        <begin position="131"/>
        <end position="152"/>
    </location>
</feature>
<evidence type="ECO:0000256" key="3">
    <source>
        <dbReference type="ARBA" id="ARBA00022448"/>
    </source>
</evidence>
<dbReference type="EMBL" id="AP024169">
    <property type="protein sequence ID" value="BCN31788.1"/>
    <property type="molecule type" value="Genomic_DNA"/>
</dbReference>
<feature type="transmembrane region" description="Helical" evidence="7">
    <location>
        <begin position="357"/>
        <end position="377"/>
    </location>
</feature>
<reference evidence="9 10" key="1">
    <citation type="submission" date="2020-11" db="EMBL/GenBank/DDBJ databases">
        <title>Draft genome sequencing of a Lachnospiraceae strain isolated from anoxic soil subjected to BSD treatment.</title>
        <authorList>
            <person name="Uek A."/>
            <person name="Tonouchi A."/>
        </authorList>
    </citation>
    <scope>NUCLEOTIDE SEQUENCE [LARGE SCALE GENOMIC DNA]</scope>
    <source>
        <strain evidence="9 10">TB5</strain>
    </source>
</reference>
<comment type="similarity">
    <text evidence="2">Belongs to the major facilitator superfamily.</text>
</comment>
<dbReference type="Pfam" id="PF07690">
    <property type="entry name" value="MFS_1"/>
    <property type="match status" value="1"/>
</dbReference>
<feature type="transmembrane region" description="Helical" evidence="7">
    <location>
        <begin position="158"/>
        <end position="179"/>
    </location>
</feature>
<feature type="transmembrane region" description="Helical" evidence="7">
    <location>
        <begin position="246"/>
        <end position="267"/>
    </location>
</feature>
<feature type="transmembrane region" description="Helical" evidence="7">
    <location>
        <begin position="211"/>
        <end position="234"/>
    </location>
</feature>
<dbReference type="PROSITE" id="PS50850">
    <property type="entry name" value="MFS"/>
    <property type="match status" value="1"/>
</dbReference>
<accession>A0A7R7IDJ9</accession>
<dbReference type="InterPro" id="IPR036259">
    <property type="entry name" value="MFS_trans_sf"/>
</dbReference>
<dbReference type="InterPro" id="IPR020846">
    <property type="entry name" value="MFS_dom"/>
</dbReference>
<keyword evidence="4 7" id="KW-0812">Transmembrane</keyword>
<feature type="domain" description="Major facilitator superfamily (MFS) profile" evidence="8">
    <location>
        <begin position="5"/>
        <end position="381"/>
    </location>
</feature>
<organism evidence="9 10">
    <name type="scientific">Anaeromicropila herbilytica</name>
    <dbReference type="NCBI Taxonomy" id="2785025"/>
    <lineage>
        <taxon>Bacteria</taxon>
        <taxon>Bacillati</taxon>
        <taxon>Bacillota</taxon>
        <taxon>Clostridia</taxon>
        <taxon>Lachnospirales</taxon>
        <taxon>Lachnospiraceae</taxon>
        <taxon>Anaeromicropila</taxon>
    </lineage>
</organism>
<dbReference type="AlphaFoldDB" id="A0A7R7IDJ9"/>
<sequence>MYSILLVIIYLSFISLGLPDGLLGSAWPSMYKGLQVPMSYAGILSMIIAGGTILSSLFSNRLIKKLGTGKVTAISVCMTAIALFGFSMSNSFVLLCFWGIPYGLGAGSVDAALNNFVAIHYKAKHMSWLHCFWGIGATLGPYIMGFCLTNGMRWTSGYQFVFIIQIVLTAILIFSMPLWRKSSTLSTEELESSNSLTMIEILRKPGAKQALITFFAYCSLESTTGLWGSSYMVIEKGLTPYVAAKWISLFYLGITIGRFLSGFITGILNGKNMVRLGQVIIMIGILTLFLPLGNGILCVSFILIGLGCAPIYPSLIHATPDNFGKDVSQALMGMQMASAYVGTTFMPPLFGALADNISIKLFPFFLFVFVILMICMVERMNRIVSRS</sequence>
<evidence type="ECO:0000313" key="10">
    <source>
        <dbReference type="Proteomes" id="UP000595897"/>
    </source>
</evidence>
<dbReference type="InterPro" id="IPR011701">
    <property type="entry name" value="MFS"/>
</dbReference>
<comment type="subcellular location">
    <subcellularLocation>
        <location evidence="1">Cell membrane</location>
        <topology evidence="1">Multi-pass membrane protein</topology>
    </subcellularLocation>
</comment>
<keyword evidence="3" id="KW-0813">Transport</keyword>
<proteinExistence type="inferred from homology"/>
<evidence type="ECO:0000259" key="8">
    <source>
        <dbReference type="PROSITE" id="PS50850"/>
    </source>
</evidence>
<keyword evidence="5 7" id="KW-1133">Transmembrane helix</keyword>
<evidence type="ECO:0000256" key="1">
    <source>
        <dbReference type="ARBA" id="ARBA00004651"/>
    </source>
</evidence>
<feature type="transmembrane region" description="Helical" evidence="7">
    <location>
        <begin position="279"/>
        <end position="312"/>
    </location>
</feature>
<feature type="transmembrane region" description="Helical" evidence="7">
    <location>
        <begin position="40"/>
        <end position="59"/>
    </location>
</feature>
<dbReference type="PANTHER" id="PTHR23514">
    <property type="entry name" value="BYPASS OF STOP CODON PROTEIN 6"/>
    <property type="match status" value="1"/>
</dbReference>
<evidence type="ECO:0000256" key="4">
    <source>
        <dbReference type="ARBA" id="ARBA00022692"/>
    </source>
</evidence>
<dbReference type="GO" id="GO:0022857">
    <property type="term" value="F:transmembrane transporter activity"/>
    <property type="evidence" value="ECO:0007669"/>
    <property type="project" value="InterPro"/>
</dbReference>
<dbReference type="RefSeq" id="WP_271712880.1">
    <property type="nucleotide sequence ID" value="NZ_AP024169.1"/>
</dbReference>
<dbReference type="Proteomes" id="UP000595897">
    <property type="component" value="Chromosome"/>
</dbReference>
<protein>
    <submittedName>
        <fullName evidence="9">MFS transporter</fullName>
    </submittedName>
</protein>
<gene>
    <name evidence="9" type="ORF">bsdtb5_30830</name>
</gene>
<dbReference type="Gene3D" id="1.20.1250.20">
    <property type="entry name" value="MFS general substrate transporter like domains"/>
    <property type="match status" value="1"/>
</dbReference>
<evidence type="ECO:0000256" key="2">
    <source>
        <dbReference type="ARBA" id="ARBA00008335"/>
    </source>
</evidence>
<evidence type="ECO:0000256" key="7">
    <source>
        <dbReference type="SAM" id="Phobius"/>
    </source>
</evidence>
<dbReference type="GO" id="GO:0005886">
    <property type="term" value="C:plasma membrane"/>
    <property type="evidence" value="ECO:0007669"/>
    <property type="project" value="UniProtKB-SubCell"/>
</dbReference>
<feature type="transmembrane region" description="Helical" evidence="7">
    <location>
        <begin position="71"/>
        <end position="94"/>
    </location>
</feature>
<evidence type="ECO:0000313" key="9">
    <source>
        <dbReference type="EMBL" id="BCN31788.1"/>
    </source>
</evidence>
<keyword evidence="10" id="KW-1185">Reference proteome</keyword>
<evidence type="ECO:0000256" key="5">
    <source>
        <dbReference type="ARBA" id="ARBA00022989"/>
    </source>
</evidence>
<evidence type="ECO:0000256" key="6">
    <source>
        <dbReference type="ARBA" id="ARBA00023136"/>
    </source>
</evidence>
<name>A0A7R7IDJ9_9FIRM</name>
<dbReference type="KEGG" id="ahb:bsdtb5_30830"/>
<dbReference type="SUPFAM" id="SSF103473">
    <property type="entry name" value="MFS general substrate transporter"/>
    <property type="match status" value="1"/>
</dbReference>
<keyword evidence="6 7" id="KW-0472">Membrane</keyword>
<dbReference type="InterPro" id="IPR051788">
    <property type="entry name" value="MFS_Transporter"/>
</dbReference>
<dbReference type="PANTHER" id="PTHR23514:SF3">
    <property type="entry name" value="BYPASS OF STOP CODON PROTEIN 6"/>
    <property type="match status" value="1"/>
</dbReference>